<dbReference type="InterPro" id="IPR036280">
    <property type="entry name" value="Multihaem_cyt_sf"/>
</dbReference>
<dbReference type="GeneID" id="107070509"/>
<dbReference type="SMART" id="SM01175">
    <property type="entry name" value="DUF4206"/>
    <property type="match status" value="1"/>
</dbReference>
<dbReference type="Gene3D" id="3.30.60.20">
    <property type="match status" value="1"/>
</dbReference>
<dbReference type="Proteomes" id="UP000694924">
    <property type="component" value="Unplaced"/>
</dbReference>
<dbReference type="Pfam" id="PF13901">
    <property type="entry name" value="RH_dom"/>
    <property type="match status" value="1"/>
</dbReference>
<dbReference type="PANTHER" id="PTHR12326">
    <property type="entry name" value="PLECKSTRIN HOMOLOGY DOMAIN CONTAINING PROTEIN"/>
    <property type="match status" value="1"/>
</dbReference>
<evidence type="ECO:0000256" key="2">
    <source>
        <dbReference type="ARBA" id="ARBA00022737"/>
    </source>
</evidence>
<evidence type="ECO:0000256" key="3">
    <source>
        <dbReference type="ARBA" id="ARBA00022771"/>
    </source>
</evidence>
<evidence type="ECO:0000256" key="4">
    <source>
        <dbReference type="ARBA" id="ARBA00022833"/>
    </source>
</evidence>
<dbReference type="InterPro" id="IPR002219">
    <property type="entry name" value="PKC_DAG/PE"/>
</dbReference>
<dbReference type="CDD" id="cd20819">
    <property type="entry name" value="C1_DEF8"/>
    <property type="match status" value="1"/>
</dbReference>
<sequence>MVDTKVISNEEQNSQETRARANSSETTTSTPSSLSDYMTGEADDSSDSKGSIPFNLKSVEPLVSLSQDTSAEDLQRMIEKCKQMVLESAECSDERKWLVRRLIELRLRVQELRETSDQKLLETHVILGHHLVPQKYHITSSGPVYCDHCSGTIWMMLQSWYMCSDCRFSVHWKCLSNICRVCVHVIASEAGGYTYTKDICPERGLSNQGYRCAECKIRITFKSPWIEPRLCDYTGLYYCQRCHWNTTMVIPARVIRNWDMEPRLVCRASAQLLALLEDRPFLLLEELNPKLFTLVPDLSLVKKMREEMQMMKRYLVICPEANTQGLPWKIGLRTHVIENPGNYSIKDLINLQNGALLEEIRTSYDIMHTHITEQCELCKARGHLCEMCGNNEVIYPWDTCAISCQQCLAVYHRACWSKRNHSCPRCIRLEKRRALEEGECSDTKSLSKNESPEHNKVTNSIE</sequence>
<evidence type="ECO:0000256" key="1">
    <source>
        <dbReference type="ARBA" id="ARBA00022723"/>
    </source>
</evidence>
<feature type="region of interest" description="Disordered" evidence="6">
    <location>
        <begin position="438"/>
        <end position="462"/>
    </location>
</feature>
<feature type="compositionally biased region" description="Low complexity" evidence="6">
    <location>
        <begin position="23"/>
        <end position="35"/>
    </location>
</feature>
<keyword evidence="8" id="KW-1185">Reference proteome</keyword>
<evidence type="ECO:0000259" key="7">
    <source>
        <dbReference type="PROSITE" id="PS50081"/>
    </source>
</evidence>
<dbReference type="InterPro" id="IPR051366">
    <property type="entry name" value="DEF8"/>
</dbReference>
<feature type="compositionally biased region" description="Polar residues" evidence="6">
    <location>
        <begin position="1"/>
        <end position="22"/>
    </location>
</feature>
<dbReference type="InterPro" id="IPR047983">
    <property type="entry name" value="DEF8_C1"/>
</dbReference>
<keyword evidence="2" id="KW-0677">Repeat</keyword>
<keyword evidence="4" id="KW-0862">Zinc</keyword>
<dbReference type="SUPFAM" id="SSF48695">
    <property type="entry name" value="Multiheme cytochromes"/>
    <property type="match status" value="1"/>
</dbReference>
<dbReference type="InterPro" id="IPR046349">
    <property type="entry name" value="C1-like_sf"/>
</dbReference>
<accession>A0ABM1IVM6</accession>
<proteinExistence type="inferred from homology"/>
<protein>
    <submittedName>
        <fullName evidence="9">Differentially expressed in FDCP 8 homolog isoform X2</fullName>
    </submittedName>
</protein>
<dbReference type="SMART" id="SM00109">
    <property type="entry name" value="C1"/>
    <property type="match status" value="1"/>
</dbReference>
<evidence type="ECO:0000313" key="8">
    <source>
        <dbReference type="Proteomes" id="UP000694924"/>
    </source>
</evidence>
<dbReference type="PROSITE" id="PS50081">
    <property type="entry name" value="ZF_DAG_PE_2"/>
    <property type="match status" value="1"/>
</dbReference>
<gene>
    <name evidence="9" type="primary">LOC107070509</name>
</gene>
<evidence type="ECO:0000256" key="6">
    <source>
        <dbReference type="SAM" id="MobiDB-lite"/>
    </source>
</evidence>
<feature type="compositionally biased region" description="Basic and acidic residues" evidence="6">
    <location>
        <begin position="438"/>
        <end position="456"/>
    </location>
</feature>
<keyword evidence="3" id="KW-0863">Zinc-finger</keyword>
<name>A0ABM1IVM6_POLDO</name>
<evidence type="ECO:0000256" key="5">
    <source>
        <dbReference type="ARBA" id="ARBA00029450"/>
    </source>
</evidence>
<feature type="domain" description="Phorbol-ester/DAG-type" evidence="7">
    <location>
        <begin position="128"/>
        <end position="182"/>
    </location>
</feature>
<organism evidence="8 9">
    <name type="scientific">Polistes dominula</name>
    <name type="common">European paper wasp</name>
    <name type="synonym">Vespa dominula</name>
    <dbReference type="NCBI Taxonomy" id="743375"/>
    <lineage>
        <taxon>Eukaryota</taxon>
        <taxon>Metazoa</taxon>
        <taxon>Ecdysozoa</taxon>
        <taxon>Arthropoda</taxon>
        <taxon>Hexapoda</taxon>
        <taxon>Insecta</taxon>
        <taxon>Pterygota</taxon>
        <taxon>Neoptera</taxon>
        <taxon>Endopterygota</taxon>
        <taxon>Hymenoptera</taxon>
        <taxon>Apocrita</taxon>
        <taxon>Aculeata</taxon>
        <taxon>Vespoidea</taxon>
        <taxon>Vespidae</taxon>
        <taxon>Polistinae</taxon>
        <taxon>Polistini</taxon>
        <taxon>Polistes</taxon>
    </lineage>
</organism>
<dbReference type="InterPro" id="IPR025258">
    <property type="entry name" value="RH_dom"/>
</dbReference>
<dbReference type="RefSeq" id="XP_015184263.1">
    <property type="nucleotide sequence ID" value="XM_015328777.1"/>
</dbReference>
<evidence type="ECO:0000313" key="9">
    <source>
        <dbReference type="RefSeq" id="XP_015184263.1"/>
    </source>
</evidence>
<dbReference type="PANTHER" id="PTHR12326:SF3">
    <property type="entry name" value="DIFFERENTIALLY EXPRESSED IN FDCP 8 HOMOLOG"/>
    <property type="match status" value="1"/>
</dbReference>
<feature type="region of interest" description="Disordered" evidence="6">
    <location>
        <begin position="1"/>
        <end position="51"/>
    </location>
</feature>
<dbReference type="SUPFAM" id="SSF57889">
    <property type="entry name" value="Cysteine-rich domain"/>
    <property type="match status" value="1"/>
</dbReference>
<reference evidence="9" key="1">
    <citation type="submission" date="2025-08" db="UniProtKB">
        <authorList>
            <consortium name="RefSeq"/>
        </authorList>
    </citation>
    <scope>IDENTIFICATION</scope>
    <source>
        <tissue evidence="9">Whole body</tissue>
    </source>
</reference>
<keyword evidence="1" id="KW-0479">Metal-binding</keyword>
<dbReference type="Pfam" id="PF00130">
    <property type="entry name" value="C1_1"/>
    <property type="match status" value="1"/>
</dbReference>
<comment type="similarity">
    <text evidence="5">Belongs to the DEF8 family.</text>
</comment>